<dbReference type="VEuPathDB" id="FungiDB:PC110_g4501"/>
<dbReference type="AlphaFoldDB" id="A0A329SQU8"/>
<evidence type="ECO:0000313" key="3">
    <source>
        <dbReference type="Proteomes" id="UP000251314"/>
    </source>
</evidence>
<reference evidence="2 3" key="1">
    <citation type="submission" date="2018-01" db="EMBL/GenBank/DDBJ databases">
        <title>Draft genome of the strawberry crown rot pathogen Phytophthora cactorum.</title>
        <authorList>
            <person name="Armitage A.D."/>
            <person name="Lysoe E."/>
            <person name="Nellist C.F."/>
            <person name="Harrison R.J."/>
            <person name="Brurberg M.B."/>
        </authorList>
    </citation>
    <scope>NUCLEOTIDE SEQUENCE [LARGE SCALE GENOMIC DNA]</scope>
    <source>
        <strain evidence="2 3">10300</strain>
    </source>
</reference>
<dbReference type="OrthoDB" id="127622at2759"/>
<comment type="caution">
    <text evidence="2">The sequence shown here is derived from an EMBL/GenBank/DDBJ whole genome shotgun (WGS) entry which is preliminary data.</text>
</comment>
<dbReference type="InterPro" id="IPR029526">
    <property type="entry name" value="PGBD"/>
</dbReference>
<name>A0A329SQU8_9STRA</name>
<dbReference type="EMBL" id="MJFZ01000070">
    <property type="protein sequence ID" value="RAW39274.1"/>
    <property type="molecule type" value="Genomic_DNA"/>
</dbReference>
<feature type="domain" description="PiggyBac transposable element-derived protein" evidence="1">
    <location>
        <begin position="2"/>
        <end position="41"/>
    </location>
</feature>
<keyword evidence="3" id="KW-1185">Reference proteome</keyword>
<organism evidence="2 3">
    <name type="scientific">Phytophthora cactorum</name>
    <dbReference type="NCBI Taxonomy" id="29920"/>
    <lineage>
        <taxon>Eukaryota</taxon>
        <taxon>Sar</taxon>
        <taxon>Stramenopiles</taxon>
        <taxon>Oomycota</taxon>
        <taxon>Peronosporomycetes</taxon>
        <taxon>Peronosporales</taxon>
        <taxon>Peronosporaceae</taxon>
        <taxon>Phytophthora</taxon>
    </lineage>
</organism>
<evidence type="ECO:0000259" key="1">
    <source>
        <dbReference type="Pfam" id="PF13843"/>
    </source>
</evidence>
<dbReference type="Proteomes" id="UP000251314">
    <property type="component" value="Unassembled WGS sequence"/>
</dbReference>
<accession>A0A329SQU8</accession>
<dbReference type="Pfam" id="PF13843">
    <property type="entry name" value="DDE_Tnp_1_7"/>
    <property type="match status" value="1"/>
</dbReference>
<sequence length="47" mass="5336">MRVYLKAKPNKKGTKLLMLCSAVSAYCIRFEVYCGKNNTPATPTRRI</sequence>
<protein>
    <recommendedName>
        <fullName evidence="1">PiggyBac transposable element-derived protein domain-containing protein</fullName>
    </recommendedName>
</protein>
<evidence type="ECO:0000313" key="2">
    <source>
        <dbReference type="EMBL" id="RAW39274.1"/>
    </source>
</evidence>
<proteinExistence type="predicted"/>
<gene>
    <name evidence="2" type="ORF">PC110_g4501</name>
</gene>